<accession>A0ABR7HSC9</accession>
<name>A0ABR7HSC9_9FIRM</name>
<keyword evidence="1" id="KW-0378">Hydrolase</keyword>
<evidence type="ECO:0000313" key="1">
    <source>
        <dbReference type="EMBL" id="MBC5730425.1"/>
    </source>
</evidence>
<dbReference type="Proteomes" id="UP000660021">
    <property type="component" value="Unassembled WGS sequence"/>
</dbReference>
<comment type="caution">
    <text evidence="1">The sequence shown here is derived from an EMBL/GenBank/DDBJ whole genome shotgun (WGS) entry which is preliminary data.</text>
</comment>
<organism evidence="1 2">
    <name type="scientific">Pseudoflavonifractor hominis</name>
    <dbReference type="NCBI Taxonomy" id="2763059"/>
    <lineage>
        <taxon>Bacteria</taxon>
        <taxon>Bacillati</taxon>
        <taxon>Bacillota</taxon>
        <taxon>Clostridia</taxon>
        <taxon>Eubacteriales</taxon>
        <taxon>Oscillospiraceae</taxon>
        <taxon>Pseudoflavonifractor</taxon>
    </lineage>
</organism>
<dbReference type="EMBL" id="JACOPR010000003">
    <property type="protein sequence ID" value="MBC5730425.1"/>
    <property type="molecule type" value="Genomic_DNA"/>
</dbReference>
<protein>
    <submittedName>
        <fullName evidence="1">Alpha/beta hydrolase</fullName>
    </submittedName>
</protein>
<gene>
    <name evidence="1" type="ORF">H8S34_06215</name>
</gene>
<evidence type="ECO:0000313" key="2">
    <source>
        <dbReference type="Proteomes" id="UP000660021"/>
    </source>
</evidence>
<dbReference type="GO" id="GO:0016787">
    <property type="term" value="F:hydrolase activity"/>
    <property type="evidence" value="ECO:0007669"/>
    <property type="project" value="UniProtKB-KW"/>
</dbReference>
<sequence>MKTQQFLIGQIPAVLYGEHAKRLWLFLHGQMGYKEEAEAFAKIVCPKGAQVLSMDLPGHGARQGRNEELNPWTVVPELQAVMDWARVRWDSISLRANSIGAYFAMLAFDAPDKALLVSPILDMERLILDMMGWANVTERELSEKGEIATSFGQTLSWAYLCYVRKHPVHDWQCPICILYAGQDNMTSRQTVEEFTLQHGAQLTIMDNVEHWFHTPEQRKVLQAWESSHT</sequence>
<dbReference type="InterPro" id="IPR029058">
    <property type="entry name" value="AB_hydrolase_fold"/>
</dbReference>
<dbReference type="SUPFAM" id="SSF53474">
    <property type="entry name" value="alpha/beta-Hydrolases"/>
    <property type="match status" value="1"/>
</dbReference>
<keyword evidence="2" id="KW-1185">Reference proteome</keyword>
<dbReference type="Gene3D" id="3.40.50.1820">
    <property type="entry name" value="alpha/beta hydrolase"/>
    <property type="match status" value="1"/>
</dbReference>
<reference evidence="1 2" key="1">
    <citation type="submission" date="2020-08" db="EMBL/GenBank/DDBJ databases">
        <title>Genome public.</title>
        <authorList>
            <person name="Liu C."/>
            <person name="Sun Q."/>
        </authorList>
    </citation>
    <scope>NUCLEOTIDE SEQUENCE [LARGE SCALE GENOMIC DNA]</scope>
    <source>
        <strain evidence="1 2">New-38</strain>
    </source>
</reference>
<proteinExistence type="predicted"/>